<dbReference type="EMBL" id="FNAI01000018">
    <property type="protein sequence ID" value="SDF45495.1"/>
    <property type="molecule type" value="Genomic_DNA"/>
</dbReference>
<dbReference type="AlphaFoldDB" id="A0A1G7L7S5"/>
<gene>
    <name evidence="2" type="ORF">SAMN05216464_11868</name>
</gene>
<dbReference type="Gene3D" id="3.90.226.10">
    <property type="entry name" value="2-enoyl-CoA Hydratase, Chain A, domain 1"/>
    <property type="match status" value="1"/>
</dbReference>
<evidence type="ECO:0000313" key="2">
    <source>
        <dbReference type="EMBL" id="SDF45495.1"/>
    </source>
</evidence>
<evidence type="ECO:0000259" key="1">
    <source>
        <dbReference type="Pfam" id="PF03572"/>
    </source>
</evidence>
<dbReference type="OrthoDB" id="5480566at2"/>
<feature type="domain" description="Tail specific protease" evidence="1">
    <location>
        <begin position="354"/>
        <end position="569"/>
    </location>
</feature>
<dbReference type="InterPro" id="IPR005151">
    <property type="entry name" value="Tail-specific_protease"/>
</dbReference>
<dbReference type="Pfam" id="PF03572">
    <property type="entry name" value="Peptidase_S41"/>
    <property type="match status" value="1"/>
</dbReference>
<name>A0A1G7L7S5_9SPHI</name>
<organism evidence="2 3">
    <name type="scientific">Mucilaginibacter pineti</name>
    <dbReference type="NCBI Taxonomy" id="1391627"/>
    <lineage>
        <taxon>Bacteria</taxon>
        <taxon>Pseudomonadati</taxon>
        <taxon>Bacteroidota</taxon>
        <taxon>Sphingobacteriia</taxon>
        <taxon>Sphingobacteriales</taxon>
        <taxon>Sphingobacteriaceae</taxon>
        <taxon>Mucilaginibacter</taxon>
    </lineage>
</organism>
<evidence type="ECO:0000313" key="3">
    <source>
        <dbReference type="Proteomes" id="UP000199072"/>
    </source>
</evidence>
<protein>
    <submittedName>
        <fullName evidence="2">Peptidase family S41</fullName>
    </submittedName>
</protein>
<proteinExistence type="predicted"/>
<dbReference type="GO" id="GO:0006508">
    <property type="term" value="P:proteolysis"/>
    <property type="evidence" value="ECO:0007669"/>
    <property type="project" value="InterPro"/>
</dbReference>
<sequence>MKSTQIKSILFFLILILYSDLANGQSLSFSEQIGNAKKLYDAKEYKNAAVAYSAANRSVTEPDPSEVYNEACSWALALEPDSAFKTLKTIVGISFFKYTLLTTDKDLTTLRKDTRWNPLLDKIKKTRLTKISKDKLYKDFDLLVSALKEAHTGLYWYNSKPAFDSICNAQRMLITNGMTALDFYNIVAPVVAFTKEGHTYTRLGDQALAYMGFSAKYFPIHLKFLNNLPFIINDLGNIKIKGLVLTSINGVSMGHIMKRFLSFEPSDGFNTTSKYRWIEENGKFSSYYAYSFPTADHFTIEAVEPATGKKFTYSDIPSVTYTSFYKSYRETLSNIPNSTYTLPAILKLDTATHTGVLTFNSFSSYLYDGAKMEFHQFVKDSFTQIKKHGIHHLVIDIRNNGGGDEGFEDYLLSYLITGDYIKYKYVQASAFSYSFYANSDYKNDWYKLEKMLKREHYLDKDGRILRKPGIEEHEKPQTDPFSGDLYILTSGLTYSGGSEFAALAKNYTNAIFIGEEAGGGYYGNTSGNRIVLKLPYSKLQIGIPLLKFVLDTPNDSIPFGHGVIPDYQVQGNITEYLKGDDAQMDLAKHLIKKTN</sequence>
<keyword evidence="3" id="KW-1185">Reference proteome</keyword>
<dbReference type="GO" id="GO:0008236">
    <property type="term" value="F:serine-type peptidase activity"/>
    <property type="evidence" value="ECO:0007669"/>
    <property type="project" value="InterPro"/>
</dbReference>
<reference evidence="2 3" key="1">
    <citation type="submission" date="2016-10" db="EMBL/GenBank/DDBJ databases">
        <authorList>
            <person name="de Groot N.N."/>
        </authorList>
    </citation>
    <scope>NUCLEOTIDE SEQUENCE [LARGE SCALE GENOMIC DNA]</scope>
    <source>
        <strain evidence="2 3">47C3B</strain>
    </source>
</reference>
<dbReference type="RefSeq" id="WP_091155527.1">
    <property type="nucleotide sequence ID" value="NZ_FNAI01000018.1"/>
</dbReference>
<dbReference type="SUPFAM" id="SSF52096">
    <property type="entry name" value="ClpP/crotonase"/>
    <property type="match status" value="1"/>
</dbReference>
<dbReference type="STRING" id="1391627.SAMN05216464_11868"/>
<dbReference type="Proteomes" id="UP000199072">
    <property type="component" value="Unassembled WGS sequence"/>
</dbReference>
<accession>A0A1G7L7S5</accession>
<dbReference type="InterPro" id="IPR029045">
    <property type="entry name" value="ClpP/crotonase-like_dom_sf"/>
</dbReference>